<dbReference type="Proteomes" id="UP001732700">
    <property type="component" value="Chromosome 2C"/>
</dbReference>
<reference evidence="1" key="1">
    <citation type="submission" date="2021-05" db="EMBL/GenBank/DDBJ databases">
        <authorList>
            <person name="Scholz U."/>
            <person name="Mascher M."/>
            <person name="Fiebig A."/>
        </authorList>
    </citation>
    <scope>NUCLEOTIDE SEQUENCE [LARGE SCALE GENOMIC DNA]</scope>
</reference>
<name>A0ACD5UVH5_AVESA</name>
<protein>
    <submittedName>
        <fullName evidence="1">Uncharacterized protein</fullName>
    </submittedName>
</protein>
<dbReference type="EnsemblPlants" id="AVESA.00010b.r2.2CG0326470.1">
    <property type="protein sequence ID" value="AVESA.00010b.r2.2CG0326470.1.CDS"/>
    <property type="gene ID" value="AVESA.00010b.r2.2CG0326470"/>
</dbReference>
<evidence type="ECO:0000313" key="2">
    <source>
        <dbReference type="Proteomes" id="UP001732700"/>
    </source>
</evidence>
<evidence type="ECO:0000313" key="1">
    <source>
        <dbReference type="EnsemblPlants" id="AVESA.00010b.r2.2CG0326470.1.CDS"/>
    </source>
</evidence>
<proteinExistence type="predicted"/>
<sequence length="519" mass="56604">MLRENRDMFDLVISDVHMPFMDGFQLLEHVGVEMDLPVIMLSVNGETKSVMKGITSGACDYLLKPVRIEELKNIWQHVLRRRRKFSTNPDNVHGQVTYDQSERPNNKRKEYDSVDEDENGDSSDQKRPRIVWSVEMHMKFVTAVIQLGVNKAVPRRILELMDVKNLTRENVASHLQKYRLHLRWLDALKSQQFGIYAALGGRDPFLCMNAFLRLQGYYQAITSPPALSSFSAQGLLHNVSNENQSAVVAQAVSVQTVGGSCTDANMYSHLSLSGNQHANLAQGLVPSLGQVQLQQKWMSADSGDLSAIVTGNSLATGTVQSVIPSSPLLPQDLAECTQANVAIQPSIRVPSAGLELLEDVVGSSFGMFESPVSQQSPHRLPGHGSFNSNGSTRLANESSANSLIGPKVAKSSSQLLSTVGAQHSIDQRSTNYCSMFAQTSAGATPVVPQTKIDVLFSGDTWTPRNASEPSIPSLLSELSSSTCSLDSLLDSMIKFKVDNGDSASGDDLWCDFYPPGACI</sequence>
<reference evidence="1" key="2">
    <citation type="submission" date="2025-09" db="UniProtKB">
        <authorList>
            <consortium name="EnsemblPlants"/>
        </authorList>
    </citation>
    <scope>IDENTIFICATION</scope>
</reference>
<keyword evidence="2" id="KW-1185">Reference proteome</keyword>
<organism evidence="1 2">
    <name type="scientific">Avena sativa</name>
    <name type="common">Oat</name>
    <dbReference type="NCBI Taxonomy" id="4498"/>
    <lineage>
        <taxon>Eukaryota</taxon>
        <taxon>Viridiplantae</taxon>
        <taxon>Streptophyta</taxon>
        <taxon>Embryophyta</taxon>
        <taxon>Tracheophyta</taxon>
        <taxon>Spermatophyta</taxon>
        <taxon>Magnoliopsida</taxon>
        <taxon>Liliopsida</taxon>
        <taxon>Poales</taxon>
        <taxon>Poaceae</taxon>
        <taxon>BOP clade</taxon>
        <taxon>Pooideae</taxon>
        <taxon>Poodae</taxon>
        <taxon>Poeae</taxon>
        <taxon>Poeae Chloroplast Group 1 (Aveneae type)</taxon>
        <taxon>Aveninae</taxon>
        <taxon>Avena</taxon>
    </lineage>
</organism>
<accession>A0ACD5UVH5</accession>